<evidence type="ECO:0000256" key="1">
    <source>
        <dbReference type="SAM" id="MobiDB-lite"/>
    </source>
</evidence>
<dbReference type="PANTHER" id="PTHR42085:SF7">
    <property type="entry name" value="F-BOX DOMAIN-CONTAINING PROTEIN"/>
    <property type="match status" value="1"/>
</dbReference>
<evidence type="ECO:0000313" key="4">
    <source>
        <dbReference type="Proteomes" id="UP000250266"/>
    </source>
</evidence>
<dbReference type="PANTHER" id="PTHR42085">
    <property type="entry name" value="F-BOX DOMAIN-CONTAINING PROTEIN"/>
    <property type="match status" value="1"/>
</dbReference>
<dbReference type="InterPro" id="IPR038883">
    <property type="entry name" value="AN11006-like"/>
</dbReference>
<dbReference type="EMBL" id="KV745101">
    <property type="protein sequence ID" value="OCK77777.1"/>
    <property type="molecule type" value="Genomic_DNA"/>
</dbReference>
<reference evidence="3 4" key="1">
    <citation type="journal article" date="2016" name="Nat. Commun.">
        <title>Ectomycorrhizal ecology is imprinted in the genome of the dominant symbiotic fungus Cenococcum geophilum.</title>
        <authorList>
            <consortium name="DOE Joint Genome Institute"/>
            <person name="Peter M."/>
            <person name="Kohler A."/>
            <person name="Ohm R.A."/>
            <person name="Kuo A."/>
            <person name="Krutzmann J."/>
            <person name="Morin E."/>
            <person name="Arend M."/>
            <person name="Barry K.W."/>
            <person name="Binder M."/>
            <person name="Choi C."/>
            <person name="Clum A."/>
            <person name="Copeland A."/>
            <person name="Grisel N."/>
            <person name="Haridas S."/>
            <person name="Kipfer T."/>
            <person name="LaButti K."/>
            <person name="Lindquist E."/>
            <person name="Lipzen A."/>
            <person name="Maire R."/>
            <person name="Meier B."/>
            <person name="Mihaltcheva S."/>
            <person name="Molinier V."/>
            <person name="Murat C."/>
            <person name="Poggeler S."/>
            <person name="Quandt C.A."/>
            <person name="Sperisen C."/>
            <person name="Tritt A."/>
            <person name="Tisserant E."/>
            <person name="Crous P.W."/>
            <person name="Henrissat B."/>
            <person name="Nehls U."/>
            <person name="Egli S."/>
            <person name="Spatafora J.W."/>
            <person name="Grigoriev I.V."/>
            <person name="Martin F.M."/>
        </authorList>
    </citation>
    <scope>NUCLEOTIDE SEQUENCE [LARGE SCALE GENOMIC DNA]</scope>
    <source>
        <strain evidence="3 4">CBS 459.81</strain>
    </source>
</reference>
<feature type="region of interest" description="Disordered" evidence="1">
    <location>
        <begin position="1"/>
        <end position="24"/>
    </location>
</feature>
<feature type="region of interest" description="Disordered" evidence="1">
    <location>
        <begin position="97"/>
        <end position="146"/>
    </location>
</feature>
<dbReference type="AlphaFoldDB" id="A0A8E2JCW4"/>
<organism evidence="3 4">
    <name type="scientific">Lepidopterella palustris CBS 459.81</name>
    <dbReference type="NCBI Taxonomy" id="1314670"/>
    <lineage>
        <taxon>Eukaryota</taxon>
        <taxon>Fungi</taxon>
        <taxon>Dikarya</taxon>
        <taxon>Ascomycota</taxon>
        <taxon>Pezizomycotina</taxon>
        <taxon>Dothideomycetes</taxon>
        <taxon>Pleosporomycetidae</taxon>
        <taxon>Mytilinidiales</taxon>
        <taxon>Argynnaceae</taxon>
        <taxon>Lepidopterella</taxon>
    </lineage>
</organism>
<evidence type="ECO:0000259" key="2">
    <source>
        <dbReference type="Pfam" id="PF24864"/>
    </source>
</evidence>
<proteinExistence type="predicted"/>
<name>A0A8E2JCW4_9PEZI</name>
<dbReference type="Pfam" id="PF24864">
    <property type="entry name" value="DUF7730"/>
    <property type="match status" value="1"/>
</dbReference>
<dbReference type="InterPro" id="IPR056632">
    <property type="entry name" value="DUF7730"/>
</dbReference>
<sequence length="306" mass="35026">MCTPSSRASSQLSSRSPSRSPNRAKRILTTNAMRDFLPSLQDSQGADLATVSTLPPFFDKPFRFMDLPTELRIHIYRMALSRPEPILLHMARNPEPDSSVYSCDGDSDSSCDRIPYTSDPRNNSRQSFRFQSGPNTPRFPDGLNSEPLTPSLLRASQLVYREARPVLYADNCFVLQLDSATHTLGSLHQRSRSLIKHVRLTIPTHHDILEGFADLVRLALRYCWGLRTFTITLPYMFPEDRNITSTTNVYANAFHILRWLPKQCAVKLEGNVHEEIRRVVEDNGRLAVTLDEKAYLRRQHQMPDRQ</sequence>
<gene>
    <name evidence="3" type="ORF">K432DRAFT_407029</name>
</gene>
<accession>A0A8E2JCW4</accession>
<dbReference type="Proteomes" id="UP000250266">
    <property type="component" value="Unassembled WGS sequence"/>
</dbReference>
<dbReference type="OrthoDB" id="2951834at2759"/>
<feature type="domain" description="DUF7730" evidence="2">
    <location>
        <begin position="64"/>
        <end position="202"/>
    </location>
</feature>
<protein>
    <recommendedName>
        <fullName evidence="2">DUF7730 domain-containing protein</fullName>
    </recommendedName>
</protein>
<feature type="compositionally biased region" description="Polar residues" evidence="1">
    <location>
        <begin position="119"/>
        <end position="135"/>
    </location>
</feature>
<feature type="compositionally biased region" description="Low complexity" evidence="1">
    <location>
        <begin position="1"/>
        <end position="21"/>
    </location>
</feature>
<keyword evidence="4" id="KW-1185">Reference proteome</keyword>
<evidence type="ECO:0000313" key="3">
    <source>
        <dbReference type="EMBL" id="OCK77777.1"/>
    </source>
</evidence>